<feature type="compositionally biased region" description="Basic residues" evidence="1">
    <location>
        <begin position="245"/>
        <end position="254"/>
    </location>
</feature>
<feature type="region of interest" description="Disordered" evidence="1">
    <location>
        <begin position="108"/>
        <end position="274"/>
    </location>
</feature>
<gene>
    <name evidence="2" type="ORF">KIPB_003095</name>
</gene>
<organism evidence="2 3">
    <name type="scientific">Kipferlia bialata</name>
    <dbReference type="NCBI Taxonomy" id="797122"/>
    <lineage>
        <taxon>Eukaryota</taxon>
        <taxon>Metamonada</taxon>
        <taxon>Carpediemonas-like organisms</taxon>
        <taxon>Kipferlia</taxon>
    </lineage>
</organism>
<dbReference type="EMBL" id="BDIP01000566">
    <property type="protein sequence ID" value="GCA62377.1"/>
    <property type="molecule type" value="Genomic_DNA"/>
</dbReference>
<comment type="caution">
    <text evidence="2">The sequence shown here is derived from an EMBL/GenBank/DDBJ whole genome shotgun (WGS) entry which is preliminary data.</text>
</comment>
<sequence>VDGPVLLPQGVQRDERLEKLSRSEMAQRYRALTRLGIVEACDILVRHYVAHPVRKKAGEEVQETRGGLVVSSSHYANGGQGKPPKADRERDQWDRSAAVPVRGTGYVGQQVLGRGGHAQSSDRGQAIEMGRHGSYGGRARSTNRAHSHSHSRPASGRNMGGDSGLPSLPSVSMPKLTGHSSHMREREREDRGGRSKRPLEGVLGVNAISKAGSGYGSRGSRGDLGRPPKPKPLPQHISYNDKRGHAVGHGHHQRPGVYRSVSSGRSIRMGQQPY</sequence>
<keyword evidence="3" id="KW-1185">Reference proteome</keyword>
<feature type="compositionally biased region" description="Basic and acidic residues" evidence="1">
    <location>
        <begin position="182"/>
        <end position="199"/>
    </location>
</feature>
<proteinExistence type="predicted"/>
<reference evidence="2 3" key="1">
    <citation type="journal article" date="2018" name="PLoS ONE">
        <title>The draft genome of Kipferlia bialata reveals reductive genome evolution in fornicate parasites.</title>
        <authorList>
            <person name="Tanifuji G."/>
            <person name="Takabayashi S."/>
            <person name="Kume K."/>
            <person name="Takagi M."/>
            <person name="Nakayama T."/>
            <person name="Kamikawa R."/>
            <person name="Inagaki Y."/>
            <person name="Hashimoto T."/>
        </authorList>
    </citation>
    <scope>NUCLEOTIDE SEQUENCE [LARGE SCALE GENOMIC DNA]</scope>
    <source>
        <strain evidence="2">NY0173</strain>
    </source>
</reference>
<dbReference type="Proteomes" id="UP000265618">
    <property type="component" value="Unassembled WGS sequence"/>
</dbReference>
<protein>
    <submittedName>
        <fullName evidence="2">Uncharacterized protein</fullName>
    </submittedName>
</protein>
<evidence type="ECO:0000256" key="1">
    <source>
        <dbReference type="SAM" id="MobiDB-lite"/>
    </source>
</evidence>
<feature type="region of interest" description="Disordered" evidence="1">
    <location>
        <begin position="63"/>
        <end position="91"/>
    </location>
</feature>
<name>A0A391NJW2_9EUKA</name>
<evidence type="ECO:0000313" key="2">
    <source>
        <dbReference type="EMBL" id="GCA62377.1"/>
    </source>
</evidence>
<accession>A0A391NJW2</accession>
<feature type="non-terminal residue" evidence="2">
    <location>
        <position position="1"/>
    </location>
</feature>
<feature type="compositionally biased region" description="Basic residues" evidence="1">
    <location>
        <begin position="141"/>
        <end position="151"/>
    </location>
</feature>
<dbReference type="AlphaFoldDB" id="A0A391NJW2"/>
<evidence type="ECO:0000313" key="3">
    <source>
        <dbReference type="Proteomes" id="UP000265618"/>
    </source>
</evidence>